<gene>
    <name evidence="2" type="ORF">ILYODFUR_024115</name>
</gene>
<evidence type="ECO:0000313" key="2">
    <source>
        <dbReference type="EMBL" id="MEQ2252659.1"/>
    </source>
</evidence>
<organism evidence="2 3">
    <name type="scientific">Ilyodon furcidens</name>
    <name type="common">goldbreast splitfin</name>
    <dbReference type="NCBI Taxonomy" id="33524"/>
    <lineage>
        <taxon>Eukaryota</taxon>
        <taxon>Metazoa</taxon>
        <taxon>Chordata</taxon>
        <taxon>Craniata</taxon>
        <taxon>Vertebrata</taxon>
        <taxon>Euteleostomi</taxon>
        <taxon>Actinopterygii</taxon>
        <taxon>Neopterygii</taxon>
        <taxon>Teleostei</taxon>
        <taxon>Neoteleostei</taxon>
        <taxon>Acanthomorphata</taxon>
        <taxon>Ovalentaria</taxon>
        <taxon>Atherinomorphae</taxon>
        <taxon>Cyprinodontiformes</taxon>
        <taxon>Goodeidae</taxon>
        <taxon>Ilyodon</taxon>
    </lineage>
</organism>
<accession>A0ABV0V6N4</accession>
<feature type="compositionally biased region" description="Acidic residues" evidence="1">
    <location>
        <begin position="53"/>
        <end position="72"/>
    </location>
</feature>
<evidence type="ECO:0000313" key="3">
    <source>
        <dbReference type="Proteomes" id="UP001482620"/>
    </source>
</evidence>
<keyword evidence="3" id="KW-1185">Reference proteome</keyword>
<dbReference type="EMBL" id="JAHRIQ010095510">
    <property type="protein sequence ID" value="MEQ2252659.1"/>
    <property type="molecule type" value="Genomic_DNA"/>
</dbReference>
<feature type="compositionally biased region" description="Polar residues" evidence="1">
    <location>
        <begin position="83"/>
        <end position="94"/>
    </location>
</feature>
<dbReference type="Proteomes" id="UP001482620">
    <property type="component" value="Unassembled WGS sequence"/>
</dbReference>
<proteinExistence type="predicted"/>
<reference evidence="2 3" key="1">
    <citation type="submission" date="2021-06" db="EMBL/GenBank/DDBJ databases">
        <authorList>
            <person name="Palmer J.M."/>
        </authorList>
    </citation>
    <scope>NUCLEOTIDE SEQUENCE [LARGE SCALE GENOMIC DNA]</scope>
    <source>
        <strain evidence="3">if_2019</strain>
        <tissue evidence="2">Muscle</tissue>
    </source>
</reference>
<protein>
    <submittedName>
        <fullName evidence="2">Uncharacterized protein</fullName>
    </submittedName>
</protein>
<comment type="caution">
    <text evidence="2">The sequence shown here is derived from an EMBL/GenBank/DDBJ whole genome shotgun (WGS) entry which is preliminary data.</text>
</comment>
<sequence length="100" mass="11224">MMLPHPLRLVSLKTADSPLSNGVSCDFVRHFPVMQFLCVTQVVKVWNNNDVEIEESSDSSEISEAEEEEESFLMDTVHDQEQAGPSETQRTQPPKSKGFA</sequence>
<feature type="region of interest" description="Disordered" evidence="1">
    <location>
        <begin position="53"/>
        <end position="100"/>
    </location>
</feature>
<evidence type="ECO:0000256" key="1">
    <source>
        <dbReference type="SAM" id="MobiDB-lite"/>
    </source>
</evidence>
<name>A0ABV0V6N4_9TELE</name>